<dbReference type="GO" id="GO:0005975">
    <property type="term" value="P:carbohydrate metabolic process"/>
    <property type="evidence" value="ECO:0007669"/>
    <property type="project" value="InterPro"/>
</dbReference>
<evidence type="ECO:0000313" key="5">
    <source>
        <dbReference type="EMBL" id="EON96055.1"/>
    </source>
</evidence>
<comment type="similarity">
    <text evidence="1 2">Belongs to the glycosyl hydrolase 31 family.</text>
</comment>
<keyword evidence="2 5" id="KW-0378">Hydrolase</keyword>
<dbReference type="GO" id="GO:0004553">
    <property type="term" value="F:hydrolase activity, hydrolyzing O-glycosyl compounds"/>
    <property type="evidence" value="ECO:0007669"/>
    <property type="project" value="InterPro"/>
</dbReference>
<keyword evidence="2" id="KW-0326">Glycosidase</keyword>
<dbReference type="InterPro" id="IPR013780">
    <property type="entry name" value="Glyco_hydro_b"/>
</dbReference>
<evidence type="ECO:0000256" key="2">
    <source>
        <dbReference type="RuleBase" id="RU361185"/>
    </source>
</evidence>
<dbReference type="InterPro" id="IPR051816">
    <property type="entry name" value="Glycosyl_Hydrolase_31"/>
</dbReference>
<dbReference type="OrthoDB" id="10070917at2759"/>
<dbReference type="PANTHER" id="PTHR43863:SF2">
    <property type="entry name" value="MALTASE-GLUCOAMYLASE"/>
    <property type="match status" value="1"/>
</dbReference>
<evidence type="ECO:0000259" key="3">
    <source>
        <dbReference type="Pfam" id="PF01055"/>
    </source>
</evidence>
<evidence type="ECO:0000313" key="6">
    <source>
        <dbReference type="Proteomes" id="UP000014074"/>
    </source>
</evidence>
<dbReference type="Proteomes" id="UP000014074">
    <property type="component" value="Unassembled WGS sequence"/>
</dbReference>
<keyword evidence="6" id="KW-1185">Reference proteome</keyword>
<dbReference type="PANTHER" id="PTHR43863">
    <property type="entry name" value="HYDROLASE, PUTATIVE (AFU_ORTHOLOGUE AFUA_1G03140)-RELATED"/>
    <property type="match status" value="1"/>
</dbReference>
<name>R8B9S2_PHAM7</name>
<feature type="domain" description="Glycosyl hydrolase family 31 C-terminal" evidence="4">
    <location>
        <begin position="317"/>
        <end position="406"/>
    </location>
</feature>
<dbReference type="SUPFAM" id="SSF51011">
    <property type="entry name" value="Glycosyl hydrolase domain"/>
    <property type="match status" value="1"/>
</dbReference>
<dbReference type="InterPro" id="IPR017853">
    <property type="entry name" value="GH"/>
</dbReference>
<dbReference type="SUPFAM" id="SSF51445">
    <property type="entry name" value="(Trans)glycosidases"/>
    <property type="match status" value="1"/>
</dbReference>
<sequence>MPPDTSYGPIFWSDDFEQDFHGNVSNAQENFYDVVDHLYENEIRATALFADRPYGTGNNSFGNFDFDPKFYPTPKKFVKNLTDYGYDFQAWVANRAFLDTELYNTSQKNGWLFPNITATNISGPALNLSIPEAYDYFLEKLTNFSKIGVKGFKIDRGEELEMPDIEQNEQMVLFEDLCYKALEKVWGKGNFYNFARSAFDRSRSKTAVWNGDSQANFTGLQYSVASSIRAGLLGFSQWGSDTGGYLRTATTPPEELWARWMHFSTFTPMYELMLGTNHTPWYDYSPRLVKVLKDTADLHTQLIPYIKSYTYQATQTGLPVVRALFLEYPTDDSVYQTADEYSFGKELLVAPIVTEGGSRSVYFPQGNGKFLEYFNKTDVFSGGETHNVTDLPLEYAPVYVREGAIVPTGDLYQGNAKWSKKWKPSLNIEIYPSFNVSVSTFEYYGSNGTNATATITVTTNKPKGGLTIIYDDLGLDATALVFTKNGTKKVDLPQGGNGAVAKLKAFESLFA</sequence>
<feature type="domain" description="Glycoside hydrolase family 31 TIM barrel" evidence="3">
    <location>
        <begin position="1"/>
        <end position="306"/>
    </location>
</feature>
<dbReference type="RefSeq" id="XP_007919164.1">
    <property type="nucleotide sequence ID" value="XM_007920973.1"/>
</dbReference>
<dbReference type="Gene3D" id="2.60.40.1180">
    <property type="entry name" value="Golgi alpha-mannosidase II"/>
    <property type="match status" value="1"/>
</dbReference>
<dbReference type="Pfam" id="PF01055">
    <property type="entry name" value="Glyco_hydro_31_2nd"/>
    <property type="match status" value="1"/>
</dbReference>
<evidence type="ECO:0000256" key="1">
    <source>
        <dbReference type="ARBA" id="ARBA00007806"/>
    </source>
</evidence>
<dbReference type="InterPro" id="IPR048395">
    <property type="entry name" value="Glyco_hydro_31_C"/>
</dbReference>
<dbReference type="Gene3D" id="3.20.20.80">
    <property type="entry name" value="Glycosidases"/>
    <property type="match status" value="1"/>
</dbReference>
<reference evidence="6" key="1">
    <citation type="journal article" date="2013" name="Genome Announc.">
        <title>Draft genome sequence of the ascomycete Phaeoacremonium aleophilum strain UCR-PA7, a causal agent of the esca disease complex in grapevines.</title>
        <authorList>
            <person name="Blanco-Ulate B."/>
            <person name="Rolshausen P."/>
            <person name="Cantu D."/>
        </authorList>
    </citation>
    <scope>NUCLEOTIDE SEQUENCE [LARGE SCALE GENOMIC DNA]</scope>
    <source>
        <strain evidence="6">UCR-PA7</strain>
    </source>
</reference>
<protein>
    <submittedName>
        <fullName evidence="5">Putative glycoside hydrolase family 31 protein</fullName>
    </submittedName>
</protein>
<dbReference type="AlphaFoldDB" id="R8B9S2"/>
<evidence type="ECO:0000259" key="4">
    <source>
        <dbReference type="Pfam" id="PF21365"/>
    </source>
</evidence>
<proteinExistence type="inferred from homology"/>
<dbReference type="GeneID" id="19329313"/>
<dbReference type="Pfam" id="PF21365">
    <property type="entry name" value="Glyco_hydro_31_3rd"/>
    <property type="match status" value="1"/>
</dbReference>
<dbReference type="HOGENOM" id="CLU_022881_0_0_1"/>
<dbReference type="EMBL" id="KB933364">
    <property type="protein sequence ID" value="EON96055.1"/>
    <property type="molecule type" value="Genomic_DNA"/>
</dbReference>
<dbReference type="KEGG" id="tmn:UCRPA7_8460"/>
<dbReference type="InterPro" id="IPR000322">
    <property type="entry name" value="Glyco_hydro_31_TIM"/>
</dbReference>
<gene>
    <name evidence="5" type="ORF">UCRPA7_8460</name>
</gene>
<accession>R8B9S2</accession>
<organism evidence="5 6">
    <name type="scientific">Phaeoacremonium minimum (strain UCR-PA7)</name>
    <name type="common">Esca disease fungus</name>
    <name type="synonym">Togninia minima</name>
    <dbReference type="NCBI Taxonomy" id="1286976"/>
    <lineage>
        <taxon>Eukaryota</taxon>
        <taxon>Fungi</taxon>
        <taxon>Dikarya</taxon>
        <taxon>Ascomycota</taxon>
        <taxon>Pezizomycotina</taxon>
        <taxon>Sordariomycetes</taxon>
        <taxon>Sordariomycetidae</taxon>
        <taxon>Togniniales</taxon>
        <taxon>Togniniaceae</taxon>
        <taxon>Phaeoacremonium</taxon>
    </lineage>
</organism>
<dbReference type="eggNOG" id="KOG1065">
    <property type="taxonomic scope" value="Eukaryota"/>
</dbReference>